<proteinExistence type="predicted"/>
<reference evidence="2" key="2">
    <citation type="submission" date="2023-02" db="EMBL/GenBank/DDBJ databases">
        <authorList>
            <consortium name="DOE Joint Genome Institute"/>
            <person name="Mondo S.J."/>
            <person name="Chang Y."/>
            <person name="Wang Y."/>
            <person name="Ahrendt S."/>
            <person name="Andreopoulos W."/>
            <person name="Barry K."/>
            <person name="Beard J."/>
            <person name="Benny G.L."/>
            <person name="Blankenship S."/>
            <person name="Bonito G."/>
            <person name="Cuomo C."/>
            <person name="Desiro A."/>
            <person name="Gervers K.A."/>
            <person name="Hundley H."/>
            <person name="Kuo A."/>
            <person name="LaButti K."/>
            <person name="Lang B.F."/>
            <person name="Lipzen A."/>
            <person name="O'Donnell K."/>
            <person name="Pangilinan J."/>
            <person name="Reynolds N."/>
            <person name="Sandor L."/>
            <person name="Smith M.W."/>
            <person name="Tsang A."/>
            <person name="Grigoriev I.V."/>
            <person name="Stajich J.E."/>
            <person name="Spatafora J.W."/>
        </authorList>
    </citation>
    <scope>NUCLEOTIDE SEQUENCE</scope>
    <source>
        <strain evidence="2">RSA 2281</strain>
    </source>
</reference>
<feature type="region of interest" description="Disordered" evidence="1">
    <location>
        <begin position="130"/>
        <end position="192"/>
    </location>
</feature>
<dbReference type="EMBL" id="JAIXMP010000034">
    <property type="protein sequence ID" value="KAI9249684.1"/>
    <property type="molecule type" value="Genomic_DNA"/>
</dbReference>
<name>A0AAD5JQF4_9FUNG</name>
<reference evidence="2" key="1">
    <citation type="journal article" date="2022" name="IScience">
        <title>Evolution of zygomycete secretomes and the origins of terrestrial fungal ecologies.</title>
        <authorList>
            <person name="Chang Y."/>
            <person name="Wang Y."/>
            <person name="Mondo S."/>
            <person name="Ahrendt S."/>
            <person name="Andreopoulos W."/>
            <person name="Barry K."/>
            <person name="Beard J."/>
            <person name="Benny G.L."/>
            <person name="Blankenship S."/>
            <person name="Bonito G."/>
            <person name="Cuomo C."/>
            <person name="Desiro A."/>
            <person name="Gervers K.A."/>
            <person name="Hundley H."/>
            <person name="Kuo A."/>
            <person name="LaButti K."/>
            <person name="Lang B.F."/>
            <person name="Lipzen A."/>
            <person name="O'Donnell K."/>
            <person name="Pangilinan J."/>
            <person name="Reynolds N."/>
            <person name="Sandor L."/>
            <person name="Smith M.E."/>
            <person name="Tsang A."/>
            <person name="Grigoriev I.V."/>
            <person name="Stajich J.E."/>
            <person name="Spatafora J.W."/>
        </authorList>
    </citation>
    <scope>NUCLEOTIDE SEQUENCE</scope>
    <source>
        <strain evidence="2">RSA 2281</strain>
    </source>
</reference>
<evidence type="ECO:0000313" key="2">
    <source>
        <dbReference type="EMBL" id="KAI9249684.1"/>
    </source>
</evidence>
<evidence type="ECO:0000313" key="3">
    <source>
        <dbReference type="Proteomes" id="UP001209540"/>
    </source>
</evidence>
<comment type="caution">
    <text evidence="2">The sequence shown here is derived from an EMBL/GenBank/DDBJ whole genome shotgun (WGS) entry which is preliminary data.</text>
</comment>
<feature type="compositionally biased region" description="Low complexity" evidence="1">
    <location>
        <begin position="171"/>
        <end position="192"/>
    </location>
</feature>
<keyword evidence="3" id="KW-1185">Reference proteome</keyword>
<evidence type="ECO:0000256" key="1">
    <source>
        <dbReference type="SAM" id="MobiDB-lite"/>
    </source>
</evidence>
<dbReference type="AlphaFoldDB" id="A0AAD5JQF4"/>
<gene>
    <name evidence="2" type="ORF">BDA99DRAFT_575607</name>
</gene>
<dbReference type="Proteomes" id="UP001209540">
    <property type="component" value="Unassembled WGS sequence"/>
</dbReference>
<accession>A0AAD5JQF4</accession>
<organism evidence="2 3">
    <name type="scientific">Phascolomyces articulosus</name>
    <dbReference type="NCBI Taxonomy" id="60185"/>
    <lineage>
        <taxon>Eukaryota</taxon>
        <taxon>Fungi</taxon>
        <taxon>Fungi incertae sedis</taxon>
        <taxon>Mucoromycota</taxon>
        <taxon>Mucoromycotina</taxon>
        <taxon>Mucoromycetes</taxon>
        <taxon>Mucorales</taxon>
        <taxon>Lichtheimiaceae</taxon>
        <taxon>Phascolomyces</taxon>
    </lineage>
</organism>
<protein>
    <submittedName>
        <fullName evidence="2">Uncharacterized protein</fullName>
    </submittedName>
</protein>
<sequence length="192" mass="21588">MPFKIASHGGRYLYVDQNNEMIADNDYDLSRTPQDLASKGDTFEIDDKNRLTVNNKPVTITAKVTPKGRNTKFGLMLEQANSEEYVIRTADRKKNHRYVFAGIEKLKVQDEPNAMAMFSVVEENHHTMNEDDTLHHHPTQNSDTREMTPAPPPPPTSSINGAILLPPPPSSSFSNTTTTSTTTNSTNRFFMF</sequence>